<dbReference type="GO" id="GO:0005886">
    <property type="term" value="C:plasma membrane"/>
    <property type="evidence" value="ECO:0007669"/>
    <property type="project" value="TreeGrafter"/>
</dbReference>
<comment type="caution">
    <text evidence="2">The sequence shown here is derived from an EMBL/GenBank/DDBJ whole genome shotgun (WGS) entry which is preliminary data.</text>
</comment>
<evidence type="ECO:0000313" key="2">
    <source>
        <dbReference type="EMBL" id="POB02698.1"/>
    </source>
</evidence>
<dbReference type="PANTHER" id="PTHR34980:SF3">
    <property type="entry name" value="BLR8105 PROTEIN"/>
    <property type="match status" value="1"/>
</dbReference>
<keyword evidence="1" id="KW-1133">Transmembrane helix</keyword>
<keyword evidence="1" id="KW-0812">Transmembrane</keyword>
<organism evidence="2 3">
    <name type="scientific">Halopseudomonas oceani</name>
    <dbReference type="NCBI Taxonomy" id="1708783"/>
    <lineage>
        <taxon>Bacteria</taxon>
        <taxon>Pseudomonadati</taxon>
        <taxon>Pseudomonadota</taxon>
        <taxon>Gammaproteobacteria</taxon>
        <taxon>Pseudomonadales</taxon>
        <taxon>Pseudomonadaceae</taxon>
        <taxon>Halopseudomonas</taxon>
    </lineage>
</organism>
<feature type="transmembrane region" description="Helical" evidence="1">
    <location>
        <begin position="114"/>
        <end position="134"/>
    </location>
</feature>
<feature type="transmembrane region" description="Helical" evidence="1">
    <location>
        <begin position="53"/>
        <end position="75"/>
    </location>
</feature>
<evidence type="ECO:0000313" key="3">
    <source>
        <dbReference type="Proteomes" id="UP000243451"/>
    </source>
</evidence>
<reference evidence="2 3" key="1">
    <citation type="submission" date="2018-01" db="EMBL/GenBank/DDBJ databases">
        <title>Draft genome of the type strain Pseudomonas oceani DSM 100277 isolated from the deep water in Okinawa trough, northwestern Pacific Ocean.</title>
        <authorList>
            <person name="Gomila M."/>
            <person name="Mulet M."/>
            <person name="Garcia-Valdes E."/>
            <person name="Lalucat J."/>
        </authorList>
    </citation>
    <scope>NUCLEOTIDE SEQUENCE [LARGE SCALE GENOMIC DNA]</scope>
    <source>
        <strain evidence="2 3">DSM 100277</strain>
    </source>
</reference>
<name>A0A2P4ETU6_9GAMM</name>
<gene>
    <name evidence="2" type="ORF">C1949_12280</name>
</gene>
<sequence>MNRIEPVLGNTSLTAEPSQRVVSPAAHRSSRSKSPAQPSFIAMHGRLSLSWYWLYHAVLNLLLPMPLYAAAWYLFGHELRSLLLSAGSILFFHCWLALSLMIRRLHDLNRSGWLSLISLTPLGPVLGVYLLIWPGQRTENRFGKASQTMTASQRYLSLGLLTVAFVAVLTTFWYHGEQIQSAKAALALALQQALWGHP</sequence>
<dbReference type="RefSeq" id="WP_104738767.1">
    <property type="nucleotide sequence ID" value="NZ_BMHR01000011.1"/>
</dbReference>
<feature type="transmembrane region" description="Helical" evidence="1">
    <location>
        <begin position="155"/>
        <end position="174"/>
    </location>
</feature>
<dbReference type="Proteomes" id="UP000243451">
    <property type="component" value="Unassembled WGS sequence"/>
</dbReference>
<keyword evidence="1" id="KW-0472">Membrane</keyword>
<feature type="transmembrane region" description="Helical" evidence="1">
    <location>
        <begin position="82"/>
        <end position="102"/>
    </location>
</feature>
<evidence type="ECO:0000256" key="1">
    <source>
        <dbReference type="SAM" id="Phobius"/>
    </source>
</evidence>
<dbReference type="AlphaFoldDB" id="A0A2P4ETU6"/>
<protein>
    <recommendedName>
        <fullName evidence="4">DUF805 domain-containing protein</fullName>
    </recommendedName>
</protein>
<dbReference type="Pfam" id="PF05656">
    <property type="entry name" value="DUF805"/>
    <property type="match status" value="1"/>
</dbReference>
<dbReference type="InterPro" id="IPR008523">
    <property type="entry name" value="DUF805"/>
</dbReference>
<proteinExistence type="predicted"/>
<accession>A0A2P4ETU6</accession>
<dbReference type="EMBL" id="PPSK01000011">
    <property type="protein sequence ID" value="POB02698.1"/>
    <property type="molecule type" value="Genomic_DNA"/>
</dbReference>
<dbReference type="PANTHER" id="PTHR34980">
    <property type="entry name" value="INNER MEMBRANE PROTEIN-RELATED-RELATED"/>
    <property type="match status" value="1"/>
</dbReference>
<evidence type="ECO:0008006" key="4">
    <source>
        <dbReference type="Google" id="ProtNLM"/>
    </source>
</evidence>
<keyword evidence="3" id="KW-1185">Reference proteome</keyword>
<dbReference type="OrthoDB" id="9812349at2"/>